<dbReference type="PANTHER" id="PTHR24115:SF545">
    <property type="entry name" value="KINESIN-LIKE PROTEIN KIP2"/>
    <property type="match status" value="1"/>
</dbReference>
<comment type="similarity">
    <text evidence="1">Belongs to the TRAFAC class myosin-kinesin ATPase superfamily. Kinesin family.</text>
</comment>
<name>A0ABR1G370_AURAN</name>
<organism evidence="3 4">
    <name type="scientific">Aureococcus anophagefferens</name>
    <name type="common">Harmful bloom alga</name>
    <dbReference type="NCBI Taxonomy" id="44056"/>
    <lineage>
        <taxon>Eukaryota</taxon>
        <taxon>Sar</taxon>
        <taxon>Stramenopiles</taxon>
        <taxon>Ochrophyta</taxon>
        <taxon>Pelagophyceae</taxon>
        <taxon>Pelagomonadales</taxon>
        <taxon>Pelagomonadaceae</taxon>
        <taxon>Aureococcus</taxon>
    </lineage>
</organism>
<evidence type="ECO:0000259" key="2">
    <source>
        <dbReference type="PROSITE" id="PS50067"/>
    </source>
</evidence>
<proteinExistence type="inferred from homology"/>
<evidence type="ECO:0000256" key="1">
    <source>
        <dbReference type="PROSITE-ProRule" id="PRU00283"/>
    </source>
</evidence>
<dbReference type="PANTHER" id="PTHR24115">
    <property type="entry name" value="KINESIN-RELATED"/>
    <property type="match status" value="1"/>
</dbReference>
<feature type="binding site" evidence="1">
    <location>
        <begin position="122"/>
        <end position="129"/>
    </location>
    <ligand>
        <name>ATP</name>
        <dbReference type="ChEBI" id="CHEBI:30616"/>
    </ligand>
</feature>
<feature type="domain" description="Kinesin motor" evidence="2">
    <location>
        <begin position="33"/>
        <end position="366"/>
    </location>
</feature>
<dbReference type="PROSITE" id="PS50067">
    <property type="entry name" value="KINESIN_MOTOR_2"/>
    <property type="match status" value="1"/>
</dbReference>
<keyword evidence="1" id="KW-0505">Motor protein</keyword>
<dbReference type="Pfam" id="PF00225">
    <property type="entry name" value="Kinesin"/>
    <property type="match status" value="1"/>
</dbReference>
<evidence type="ECO:0000313" key="4">
    <source>
        <dbReference type="Proteomes" id="UP001363151"/>
    </source>
</evidence>
<accession>A0ABR1G370</accession>
<sequence length="430" mass="45146">MRCVVRVLRRPGGGAAAAAADRPPPEVTVPLHQRVALLRRRGLSAADAKAKAVAMKKGGLRATICGHDDARVHALAPYVGAKTYDFDRVLGAAATQEDVWKLAFPVVHDALNGRDGCVFAYGQSGSGKTHTMFDAAGGHPGLVARALGELVDAAPRGWAVVATYVEVFGDDLTDLLSGARIRSERRAQTARLAGAAAVDAFLAEGAARKRAAATMLNLRSTRAHAVVSARLVRDDDGVVSTLVLVDLGGSERVERSKVNENLLAPGGVASNNVESRNTWKDYYAARGRLQETTRINLGLLALKRCVTALLEDAAARVPFMDSKLTQLLEKPLSSRSVCAVICVGREDAHAAESIESLNFGEGLRRLRGDGEARGGAGAAISAALRAIDARGGAPAAHRGEGALGVIVGAEAENRELEALLDQRRALLGES</sequence>
<keyword evidence="1" id="KW-0547">Nucleotide-binding</keyword>
<dbReference type="InterPro" id="IPR027640">
    <property type="entry name" value="Kinesin-like_fam"/>
</dbReference>
<dbReference type="PRINTS" id="PR00380">
    <property type="entry name" value="KINESINHEAVY"/>
</dbReference>
<keyword evidence="4" id="KW-1185">Reference proteome</keyword>
<dbReference type="SUPFAM" id="SSF52540">
    <property type="entry name" value="P-loop containing nucleoside triphosphate hydrolases"/>
    <property type="match status" value="1"/>
</dbReference>
<dbReference type="SMART" id="SM00129">
    <property type="entry name" value="KISc"/>
    <property type="match status" value="1"/>
</dbReference>
<dbReference type="Gene3D" id="3.40.850.10">
    <property type="entry name" value="Kinesin motor domain"/>
    <property type="match status" value="1"/>
</dbReference>
<keyword evidence="1" id="KW-0067">ATP-binding</keyword>
<reference evidence="3 4" key="1">
    <citation type="submission" date="2024-03" db="EMBL/GenBank/DDBJ databases">
        <title>Aureococcus anophagefferens CCMP1851 and Kratosvirus quantuckense: Draft genome of a second virus-susceptible host strain in the model system.</title>
        <authorList>
            <person name="Chase E."/>
            <person name="Truchon A.R."/>
            <person name="Schepens W."/>
            <person name="Wilhelm S.W."/>
        </authorList>
    </citation>
    <scope>NUCLEOTIDE SEQUENCE [LARGE SCALE GENOMIC DNA]</scope>
    <source>
        <strain evidence="3 4">CCMP1851</strain>
    </source>
</reference>
<dbReference type="InterPro" id="IPR036961">
    <property type="entry name" value="Kinesin_motor_dom_sf"/>
</dbReference>
<dbReference type="Proteomes" id="UP001363151">
    <property type="component" value="Unassembled WGS sequence"/>
</dbReference>
<protein>
    <submittedName>
        <fullName evidence="3">Myosin-kinesin ATPase</fullName>
    </submittedName>
</protein>
<dbReference type="EMBL" id="JBBJCI010000130">
    <property type="protein sequence ID" value="KAK7247666.1"/>
    <property type="molecule type" value="Genomic_DNA"/>
</dbReference>
<dbReference type="InterPro" id="IPR001752">
    <property type="entry name" value="Kinesin_motor_dom"/>
</dbReference>
<gene>
    <name evidence="3" type="primary">KIFC1</name>
    <name evidence="3" type="ORF">SO694_00125072</name>
</gene>
<dbReference type="InterPro" id="IPR027417">
    <property type="entry name" value="P-loop_NTPase"/>
</dbReference>
<evidence type="ECO:0000313" key="3">
    <source>
        <dbReference type="EMBL" id="KAK7247666.1"/>
    </source>
</evidence>
<comment type="caution">
    <text evidence="3">The sequence shown here is derived from an EMBL/GenBank/DDBJ whole genome shotgun (WGS) entry which is preliminary data.</text>
</comment>